<dbReference type="CDD" id="cd21134">
    <property type="entry name" value="YTH"/>
    <property type="match status" value="1"/>
</dbReference>
<feature type="compositionally biased region" description="Low complexity" evidence="2">
    <location>
        <begin position="16"/>
        <end position="26"/>
    </location>
</feature>
<feature type="region of interest" description="Disordered" evidence="2">
    <location>
        <begin position="614"/>
        <end position="710"/>
    </location>
</feature>
<dbReference type="GO" id="GO:0003729">
    <property type="term" value="F:mRNA binding"/>
    <property type="evidence" value="ECO:0007669"/>
    <property type="project" value="TreeGrafter"/>
</dbReference>
<dbReference type="InterPro" id="IPR035979">
    <property type="entry name" value="RBD_domain_sf"/>
</dbReference>
<feature type="compositionally biased region" description="Low complexity" evidence="2">
    <location>
        <begin position="621"/>
        <end position="631"/>
    </location>
</feature>
<dbReference type="SUPFAM" id="SSF54928">
    <property type="entry name" value="RNA-binding domain, RBD"/>
    <property type="match status" value="1"/>
</dbReference>
<feature type="region of interest" description="Disordered" evidence="2">
    <location>
        <begin position="1"/>
        <end position="40"/>
    </location>
</feature>
<organism evidence="5 6">
    <name type="scientific">Rhizopogon vesiculosus</name>
    <dbReference type="NCBI Taxonomy" id="180088"/>
    <lineage>
        <taxon>Eukaryota</taxon>
        <taxon>Fungi</taxon>
        <taxon>Dikarya</taxon>
        <taxon>Basidiomycota</taxon>
        <taxon>Agaricomycotina</taxon>
        <taxon>Agaricomycetes</taxon>
        <taxon>Agaricomycetidae</taxon>
        <taxon>Boletales</taxon>
        <taxon>Suillineae</taxon>
        <taxon>Rhizopogonaceae</taxon>
        <taxon>Rhizopogon</taxon>
    </lineage>
</organism>
<feature type="compositionally biased region" description="Pro residues" evidence="2">
    <location>
        <begin position="285"/>
        <end position="296"/>
    </location>
</feature>
<feature type="region of interest" description="Disordered" evidence="2">
    <location>
        <begin position="181"/>
        <end position="202"/>
    </location>
</feature>
<sequence length="890" mass="97348">MVIETVLNGVNRETTPIQQQHPQHQAHPPPDASRRSQSATQAAHIQFSSSSFPLVQTQSKAPQDVSGTLVMHPSAPRGSNLLPPSSIGSPLRHYPPSPFHHNNHQGPYAISQPPPFPNTPTQTYPYTHPHGYAPHLPLESGQYLQSPLGFRPMMQAHSPLEAGKQFPFPPLGNSGMYSTVHGAPAHTPLPPPGPSGSHSTSYTNQQYQSIRYPSPGTPYHYNHAYQPNPYHWYYGSPVTPGFTEGIPMHFQPHYFSPQQHALPSDLETRFSHVSIPGGPTSPGQPTAPPPAAPPAMRPSQLQTPASVSPASSIRHERRARSPSPVNATSRPHSERPPVRRPYHPNPPAHRSEWVMWVGNVPDDTTHDELWRFLTHPPSPSSEPSEPVDSGVSSIFLISRSNCAFVNYDTEESLQRAIAKFNGQQLHPHEWRCPRLVCRARRKEDDLRAGVGGQRGMGVHTRYVREQKKEKQGTAPSEDDLSSPVDRYSSLSSEAGRAPTVLSNDEEATRISPSLQLGQCVRAPSGSSYASTNSSFLSRYFPKRFFILKSLTQFDLDLSVENGLWATQKHNEAILDQAYRTSTEVILIFGVNKSGEFYGYARMAGRISQGERRISWASHADSPSSPISSLSSQRQVKPSPPVSTNQAFFTPSENRLVEESPLPVTPSMGGISSSKPSPAVPHRSSAPAALGPRHKREFSAESPAQRFSLGTAGKAKSAAGLLSRDFAGPAPSIELDNNAPVRAVRNKRSTEDTKTGASALQPVQEENNSTGGDGNEEQVSEDAKPTTAENAGNDGRQTWGQAFKVEWLSTDRLPFHRIRHLRNPWNHDREIKVSRDGTELEPGVGQQLVEQWQTLAAIPTTVETNKSAPAVSERAVKSTPALSSTVGKSRG</sequence>
<protein>
    <recommendedName>
        <fullName evidence="7">YTH domain-containing protein</fullName>
    </recommendedName>
</protein>
<feature type="region of interest" description="Disordered" evidence="2">
    <location>
        <begin position="448"/>
        <end position="508"/>
    </location>
</feature>
<feature type="compositionally biased region" description="Polar residues" evidence="2">
    <location>
        <begin position="879"/>
        <end position="890"/>
    </location>
</feature>
<accession>A0A1J8QNI5</accession>
<gene>
    <name evidence="5" type="ORF">AZE42_10471</name>
</gene>
<dbReference type="GO" id="GO:1990247">
    <property type="term" value="F:N6-methyladenosine-containing RNA reader activity"/>
    <property type="evidence" value="ECO:0007669"/>
    <property type="project" value="TreeGrafter"/>
</dbReference>
<evidence type="ECO:0008006" key="7">
    <source>
        <dbReference type="Google" id="ProtNLM"/>
    </source>
</evidence>
<feature type="region of interest" description="Disordered" evidence="2">
    <location>
        <begin position="270"/>
        <end position="349"/>
    </location>
</feature>
<dbReference type="InterPro" id="IPR000504">
    <property type="entry name" value="RRM_dom"/>
</dbReference>
<feature type="region of interest" description="Disordered" evidence="2">
    <location>
        <begin position="727"/>
        <end position="796"/>
    </location>
</feature>
<dbReference type="EMBL" id="LVVM01000147">
    <property type="protein sequence ID" value="OJA21435.1"/>
    <property type="molecule type" value="Genomic_DNA"/>
</dbReference>
<feature type="region of interest" description="Disordered" evidence="2">
    <location>
        <begin position="99"/>
        <end position="122"/>
    </location>
</feature>
<dbReference type="OrthoDB" id="6103986at2759"/>
<dbReference type="GO" id="GO:0000398">
    <property type="term" value="P:mRNA splicing, via spliceosome"/>
    <property type="evidence" value="ECO:0007669"/>
    <property type="project" value="TreeGrafter"/>
</dbReference>
<feature type="domain" description="YTH" evidence="4">
    <location>
        <begin position="542"/>
        <end position="682"/>
    </location>
</feature>
<dbReference type="GO" id="GO:0000381">
    <property type="term" value="P:regulation of alternative mRNA splicing, via spliceosome"/>
    <property type="evidence" value="ECO:0007669"/>
    <property type="project" value="TreeGrafter"/>
</dbReference>
<feature type="compositionally biased region" description="Polar residues" evidence="2">
    <location>
        <begin position="641"/>
        <end position="652"/>
    </location>
</feature>
<comment type="caution">
    <text evidence="5">The sequence shown here is derived from an EMBL/GenBank/DDBJ whole genome shotgun (WGS) entry which is preliminary data.</text>
</comment>
<dbReference type="PROSITE" id="PS50882">
    <property type="entry name" value="YTH"/>
    <property type="match status" value="2"/>
</dbReference>
<dbReference type="PROSITE" id="PS50102">
    <property type="entry name" value="RRM"/>
    <property type="match status" value="1"/>
</dbReference>
<evidence type="ECO:0000259" key="4">
    <source>
        <dbReference type="PROSITE" id="PS50882"/>
    </source>
</evidence>
<feature type="domain" description="YTH" evidence="4">
    <location>
        <begin position="704"/>
        <end position="851"/>
    </location>
</feature>
<dbReference type="PANTHER" id="PTHR12357">
    <property type="entry name" value="YTH YT521-B HOMOLOGY DOMAIN-CONTAINING"/>
    <property type="match status" value="1"/>
</dbReference>
<dbReference type="InterPro" id="IPR012677">
    <property type="entry name" value="Nucleotide-bd_a/b_plait_sf"/>
</dbReference>
<dbReference type="AlphaFoldDB" id="A0A1J8QNI5"/>
<feature type="compositionally biased region" description="Polar residues" evidence="2">
    <location>
        <begin position="299"/>
        <end position="311"/>
    </location>
</feature>
<dbReference type="Proteomes" id="UP000183567">
    <property type="component" value="Unassembled WGS sequence"/>
</dbReference>
<feature type="domain" description="RRM" evidence="3">
    <location>
        <begin position="353"/>
        <end position="425"/>
    </location>
</feature>
<evidence type="ECO:0000259" key="3">
    <source>
        <dbReference type="PROSITE" id="PS50102"/>
    </source>
</evidence>
<keyword evidence="6" id="KW-1185">Reference proteome</keyword>
<proteinExistence type="predicted"/>
<reference evidence="5 6" key="1">
    <citation type="submission" date="2016-03" db="EMBL/GenBank/DDBJ databases">
        <title>Comparative genomics of the ectomycorrhizal sister species Rhizopogon vinicolor and Rhizopogon vesiculosus (Basidiomycota: Boletales) reveals a divergence of the mating type B locus.</title>
        <authorList>
            <person name="Mujic A.B."/>
            <person name="Kuo A."/>
            <person name="Tritt A."/>
            <person name="Lipzen A."/>
            <person name="Chen C."/>
            <person name="Johnson J."/>
            <person name="Sharma A."/>
            <person name="Barry K."/>
            <person name="Grigoriev I.V."/>
            <person name="Spatafora J.W."/>
        </authorList>
    </citation>
    <scope>NUCLEOTIDE SEQUENCE [LARGE SCALE GENOMIC DNA]</scope>
    <source>
        <strain evidence="5 6">AM-OR11-056</strain>
    </source>
</reference>
<evidence type="ECO:0000256" key="2">
    <source>
        <dbReference type="SAM" id="MobiDB-lite"/>
    </source>
</evidence>
<evidence type="ECO:0000313" key="6">
    <source>
        <dbReference type="Proteomes" id="UP000183567"/>
    </source>
</evidence>
<keyword evidence="1" id="KW-0694">RNA-binding</keyword>
<evidence type="ECO:0000256" key="1">
    <source>
        <dbReference type="PROSITE-ProRule" id="PRU00176"/>
    </source>
</evidence>
<evidence type="ECO:0000313" key="5">
    <source>
        <dbReference type="EMBL" id="OJA21435.1"/>
    </source>
</evidence>
<feature type="compositionally biased region" description="Polar residues" evidence="2">
    <location>
        <begin position="786"/>
        <end position="796"/>
    </location>
</feature>
<name>A0A1J8QNI5_9AGAM</name>
<dbReference type="CDD" id="cd00590">
    <property type="entry name" value="RRM_SF"/>
    <property type="match status" value="1"/>
</dbReference>
<feature type="compositionally biased region" description="Basic and acidic residues" evidence="2">
    <location>
        <begin position="462"/>
        <end position="471"/>
    </location>
</feature>
<dbReference type="GO" id="GO:0005654">
    <property type="term" value="C:nucleoplasm"/>
    <property type="evidence" value="ECO:0007669"/>
    <property type="project" value="TreeGrafter"/>
</dbReference>
<dbReference type="STRING" id="180088.A0A1J8QNI5"/>
<dbReference type="Pfam" id="PF04146">
    <property type="entry name" value="YTH"/>
    <property type="match status" value="1"/>
</dbReference>
<dbReference type="PANTHER" id="PTHR12357:SF3">
    <property type="entry name" value="YTH DOMAIN-CONTAINING PROTEIN 1"/>
    <property type="match status" value="1"/>
</dbReference>
<dbReference type="InterPro" id="IPR007275">
    <property type="entry name" value="YTH_domain"/>
</dbReference>
<dbReference type="InterPro" id="IPR045168">
    <property type="entry name" value="YTH_prot"/>
</dbReference>
<feature type="region of interest" description="Disordered" evidence="2">
    <location>
        <begin position="863"/>
        <end position="890"/>
    </location>
</feature>
<dbReference type="SMART" id="SM00360">
    <property type="entry name" value="RRM"/>
    <property type="match status" value="1"/>
</dbReference>
<dbReference type="Gene3D" id="3.10.590.10">
    <property type="entry name" value="ph1033 like domains"/>
    <property type="match status" value="2"/>
</dbReference>
<dbReference type="Gene3D" id="3.30.70.330">
    <property type="match status" value="1"/>
</dbReference>
<dbReference type="Pfam" id="PF25701">
    <property type="entry name" value="RRM_YTH1"/>
    <property type="match status" value="1"/>
</dbReference>
<dbReference type="InterPro" id="IPR057720">
    <property type="entry name" value="RRM_YTH1"/>
</dbReference>